<dbReference type="Proteomes" id="UP001056479">
    <property type="component" value="Segment"/>
</dbReference>
<sequence>MAKLIPVSLQDAYGKRGTSTCFIIKVVTRENVVYGFTTADFVVRFDDGLGVVAYKPDEELRPQNIQSSADMTVDNTKLIGWFSQTVEQKILSGAFDAAEITIYRVAYLRLSGGYEIVGYGTVGEIEYSSDAKDKRKVEFRSLTQQLVINANQFYSLTCRAEFGDDKCGMPFVWFDGTVETLPNQNDYLVFKVNGITQPDGYFELGVIRIVDGPNEGADLEVESWATNGAQVKLSYIAPYPLTDGTAVRLRKDCGKTETDCIAYGNIVNMRAEHLTPTEDQSLMVPGAYIKSQNSL</sequence>
<keyword evidence="3" id="KW-1185">Reference proteome</keyword>
<protein>
    <submittedName>
        <fullName evidence="2">Tail protein</fullName>
    </submittedName>
</protein>
<gene>
    <name evidence="2" type="ORF">Langgrundblatt1_BL10043</name>
</gene>
<reference evidence="2" key="1">
    <citation type="journal article" date="2022" name="Viruses">
        <title>Isolation of novel Xanthomonas phages for the plant pathogens X. translucens and X. campestris.</title>
        <authorList>
            <person name="Erdrich S.H."/>
            <person name="Sharma V."/>
            <person name="Schurr U."/>
            <person name="Arsova B."/>
            <person name="Frunzke J."/>
        </authorList>
    </citation>
    <scope>NUCLEOTIDE SEQUENCE</scope>
</reference>
<dbReference type="Pfam" id="PF09356">
    <property type="entry name" value="Phage_BR0599"/>
    <property type="match status" value="1"/>
</dbReference>
<dbReference type="Pfam" id="PF09931">
    <property type="entry name" value="Phage_phiJL001_Gp84_N"/>
    <property type="match status" value="1"/>
</dbReference>
<proteinExistence type="predicted"/>
<evidence type="ECO:0000313" key="2">
    <source>
        <dbReference type="EMBL" id="URA06808.1"/>
    </source>
</evidence>
<dbReference type="InterPro" id="IPR018964">
    <property type="entry name" value="Phage_phiJL001_Gp84_C"/>
</dbReference>
<dbReference type="InterPro" id="IPR011928">
    <property type="entry name" value="Phage_phiJL001_Gp84"/>
</dbReference>
<feature type="domain" description="Bacteriophage phiJL001 Gp84 C-terminal" evidence="1">
    <location>
        <begin position="200"/>
        <end position="279"/>
    </location>
</feature>
<dbReference type="EMBL" id="ON189042">
    <property type="protein sequence ID" value="URA06808.1"/>
    <property type="molecule type" value="Genomic_DNA"/>
</dbReference>
<dbReference type="NCBIfam" id="TIGR02218">
    <property type="entry name" value="phg_TIGR02218"/>
    <property type="match status" value="1"/>
</dbReference>
<accession>A0A9E7J5H7</accession>
<evidence type="ECO:0000313" key="3">
    <source>
        <dbReference type="Proteomes" id="UP001056479"/>
    </source>
</evidence>
<organism evidence="2 3">
    <name type="scientific">Xanthomonas phage Langgrundblatt1</name>
    <dbReference type="NCBI Taxonomy" id="2939128"/>
    <lineage>
        <taxon>Viruses</taxon>
        <taxon>Duplodnaviria</taxon>
        <taxon>Heunggongvirae</taxon>
        <taxon>Uroviricota</taxon>
        <taxon>Caudoviricetes</taxon>
        <taxon>Stanbaylleyvirinae</taxon>
        <taxon>Shirevirus</taxon>
        <taxon>Shirevirus langgrundblatt1</taxon>
    </lineage>
</organism>
<evidence type="ECO:0000259" key="1">
    <source>
        <dbReference type="Pfam" id="PF09356"/>
    </source>
</evidence>
<name>A0A9E7J5H7_9CAUD</name>